<dbReference type="AlphaFoldDB" id="A0A2P2N1T8"/>
<sequence length="18" mass="1873">MKRLISAGPCNISPTPTS</sequence>
<protein>
    <submittedName>
        <fullName evidence="1">Uncharacterized protein</fullName>
    </submittedName>
</protein>
<dbReference type="EMBL" id="GGEC01055968">
    <property type="protein sequence ID" value="MBX36452.1"/>
    <property type="molecule type" value="Transcribed_RNA"/>
</dbReference>
<evidence type="ECO:0000313" key="1">
    <source>
        <dbReference type="EMBL" id="MBX36452.1"/>
    </source>
</evidence>
<name>A0A2P2N1T8_RHIMU</name>
<reference evidence="1" key="1">
    <citation type="submission" date="2018-02" db="EMBL/GenBank/DDBJ databases">
        <title>Rhizophora mucronata_Transcriptome.</title>
        <authorList>
            <person name="Meera S.P."/>
            <person name="Sreeshan A."/>
            <person name="Augustine A."/>
        </authorList>
    </citation>
    <scope>NUCLEOTIDE SEQUENCE</scope>
    <source>
        <tissue evidence="1">Leaf</tissue>
    </source>
</reference>
<proteinExistence type="predicted"/>
<organism evidence="1">
    <name type="scientific">Rhizophora mucronata</name>
    <name type="common">Asiatic mangrove</name>
    <dbReference type="NCBI Taxonomy" id="61149"/>
    <lineage>
        <taxon>Eukaryota</taxon>
        <taxon>Viridiplantae</taxon>
        <taxon>Streptophyta</taxon>
        <taxon>Embryophyta</taxon>
        <taxon>Tracheophyta</taxon>
        <taxon>Spermatophyta</taxon>
        <taxon>Magnoliopsida</taxon>
        <taxon>eudicotyledons</taxon>
        <taxon>Gunneridae</taxon>
        <taxon>Pentapetalae</taxon>
        <taxon>rosids</taxon>
        <taxon>fabids</taxon>
        <taxon>Malpighiales</taxon>
        <taxon>Rhizophoraceae</taxon>
        <taxon>Rhizophora</taxon>
    </lineage>
</organism>
<accession>A0A2P2N1T8</accession>